<dbReference type="PANTHER" id="PTHR36059">
    <property type="entry name" value="OS02G0175800 PROTEIN"/>
    <property type="match status" value="1"/>
</dbReference>
<proteinExistence type="predicted"/>
<dbReference type="AlphaFoldDB" id="A0A9E7IAY4"/>
<reference evidence="1" key="1">
    <citation type="submission" date="2022-05" db="EMBL/GenBank/DDBJ databases">
        <title>The Musa troglodytarum L. genome provides insights into the mechanism of non-climacteric behaviour and enrichment of carotenoids.</title>
        <authorList>
            <person name="Wang J."/>
        </authorList>
    </citation>
    <scope>NUCLEOTIDE SEQUENCE</scope>
    <source>
        <tissue evidence="1">Leaf</tissue>
    </source>
</reference>
<sequence>MGMRAIGLGFFRRCRRENGKDVFLGDETGSELNDQKLGSWIRKGRLFWVISIYRVRDLSYGGAPTALRAFYNEIKGMKVRELPSHPKPKLSWDHIKKSTDRAVDRYIWKYIETSSMQPLYHVCFGGLIFSYLVALLEERRHLEHQQHAAAATDGCRPPILPGLKSFHLVEEEWTPTLLFYLPKPSCL</sequence>
<evidence type="ECO:0000313" key="2">
    <source>
        <dbReference type="Proteomes" id="UP001055439"/>
    </source>
</evidence>
<dbReference type="Proteomes" id="UP001055439">
    <property type="component" value="Chromosome 9"/>
</dbReference>
<dbReference type="OrthoDB" id="503863at2759"/>
<evidence type="ECO:0000313" key="1">
    <source>
        <dbReference type="EMBL" id="URE49675.1"/>
    </source>
</evidence>
<organism evidence="1 2">
    <name type="scientific">Musa troglodytarum</name>
    <name type="common">fe'i banana</name>
    <dbReference type="NCBI Taxonomy" id="320322"/>
    <lineage>
        <taxon>Eukaryota</taxon>
        <taxon>Viridiplantae</taxon>
        <taxon>Streptophyta</taxon>
        <taxon>Embryophyta</taxon>
        <taxon>Tracheophyta</taxon>
        <taxon>Spermatophyta</taxon>
        <taxon>Magnoliopsida</taxon>
        <taxon>Liliopsida</taxon>
        <taxon>Zingiberales</taxon>
        <taxon>Musaceae</taxon>
        <taxon>Musa</taxon>
    </lineage>
</organism>
<protein>
    <submittedName>
        <fullName evidence="1">Uncharacterized protein</fullName>
    </submittedName>
</protein>
<gene>
    <name evidence="1" type="ORF">MUK42_08623</name>
</gene>
<name>A0A9E7IAY4_9LILI</name>
<accession>A0A9E7IAY4</accession>
<keyword evidence="2" id="KW-1185">Reference proteome</keyword>
<dbReference type="EMBL" id="CP097511">
    <property type="protein sequence ID" value="URE49675.1"/>
    <property type="molecule type" value="Genomic_DNA"/>
</dbReference>
<dbReference type="PANTHER" id="PTHR36059:SF2">
    <property type="entry name" value="OS02G0175800 PROTEIN"/>
    <property type="match status" value="1"/>
</dbReference>